<keyword evidence="11" id="KW-1185">Reference proteome</keyword>
<dbReference type="EMBL" id="BRXY01000023">
    <property type="protein sequence ID" value="GMH53948.1"/>
    <property type="molecule type" value="Genomic_DNA"/>
</dbReference>
<organism evidence="10 11">
    <name type="scientific">Triparma strigata</name>
    <dbReference type="NCBI Taxonomy" id="1606541"/>
    <lineage>
        <taxon>Eukaryota</taxon>
        <taxon>Sar</taxon>
        <taxon>Stramenopiles</taxon>
        <taxon>Ochrophyta</taxon>
        <taxon>Bolidophyceae</taxon>
        <taxon>Parmales</taxon>
        <taxon>Triparmaceae</taxon>
        <taxon>Triparma</taxon>
    </lineage>
</organism>
<evidence type="ECO:0000256" key="2">
    <source>
        <dbReference type="ARBA" id="ARBA00006978"/>
    </source>
</evidence>
<evidence type="ECO:0008006" key="12">
    <source>
        <dbReference type="Google" id="ProtNLM"/>
    </source>
</evidence>
<dbReference type="InterPro" id="IPR036259">
    <property type="entry name" value="MFS_trans_sf"/>
</dbReference>
<feature type="region of interest" description="Disordered" evidence="8">
    <location>
        <begin position="877"/>
        <end position="902"/>
    </location>
</feature>
<feature type="transmembrane region" description="Helical" evidence="9">
    <location>
        <begin position="573"/>
        <end position="593"/>
    </location>
</feature>
<dbReference type="GO" id="GO:0012505">
    <property type="term" value="C:endomembrane system"/>
    <property type="evidence" value="ECO:0007669"/>
    <property type="project" value="UniProtKB-SubCell"/>
</dbReference>
<evidence type="ECO:0000256" key="8">
    <source>
        <dbReference type="SAM" id="MobiDB-lite"/>
    </source>
</evidence>
<reference evidence="11" key="1">
    <citation type="journal article" date="2023" name="Commun. Biol.">
        <title>Genome analysis of Parmales, the sister group of diatoms, reveals the evolutionary specialization of diatoms from phago-mixotrophs to photoautotrophs.</title>
        <authorList>
            <person name="Ban H."/>
            <person name="Sato S."/>
            <person name="Yoshikawa S."/>
            <person name="Yamada K."/>
            <person name="Nakamura Y."/>
            <person name="Ichinomiya M."/>
            <person name="Sato N."/>
            <person name="Blanc-Mathieu R."/>
            <person name="Endo H."/>
            <person name="Kuwata A."/>
            <person name="Ogata H."/>
        </authorList>
    </citation>
    <scope>NUCLEOTIDE SEQUENCE [LARGE SCALE GENOMIC DNA]</scope>
    <source>
        <strain evidence="11">NIES 3701</strain>
    </source>
</reference>
<feature type="region of interest" description="Disordered" evidence="8">
    <location>
        <begin position="813"/>
        <end position="833"/>
    </location>
</feature>
<feature type="coiled-coil region" evidence="7">
    <location>
        <begin position="17"/>
        <end position="44"/>
    </location>
</feature>
<dbReference type="OrthoDB" id="192733at2759"/>
<evidence type="ECO:0000256" key="6">
    <source>
        <dbReference type="ARBA" id="ARBA00023136"/>
    </source>
</evidence>
<dbReference type="InterPro" id="IPR050495">
    <property type="entry name" value="ATG22/LtaA_families"/>
</dbReference>
<comment type="similarity">
    <text evidence="2">Belongs to the ATG22 family.</text>
</comment>
<evidence type="ECO:0000313" key="10">
    <source>
        <dbReference type="EMBL" id="GMH53948.1"/>
    </source>
</evidence>
<feature type="transmembrane region" description="Helical" evidence="9">
    <location>
        <begin position="376"/>
        <end position="396"/>
    </location>
</feature>
<feature type="transmembrane region" description="Helical" evidence="9">
    <location>
        <begin position="644"/>
        <end position="663"/>
    </location>
</feature>
<dbReference type="Gene3D" id="1.20.1250.20">
    <property type="entry name" value="MFS general substrate transporter like domains"/>
    <property type="match status" value="1"/>
</dbReference>
<dbReference type="Proteomes" id="UP001165085">
    <property type="component" value="Unassembled WGS sequence"/>
</dbReference>
<protein>
    <recommendedName>
        <fullName evidence="12">Autophagy-related protein</fullName>
    </recommendedName>
</protein>
<dbReference type="Pfam" id="PF11700">
    <property type="entry name" value="ATG22"/>
    <property type="match status" value="1"/>
</dbReference>
<sequence length="929" mass="102017">MPPKAMPLGAAKAAVGRKTKAELAAELEKKREAMSEQMLKNREEFDLNEDKVSFYELASWYGFDWANSVYSSVVISMFLPVLMFYLADGHACPYTFLPINPNGTEDSNSLDWNGHLNMTTTCIVNNVTDSPLQVFGGAVGGLEYYPDSNIIYYDSSLDKFYVEDEEFWVAPTIDQITCTDTVGDIKFGMVRNSSGWASGCVEGGGDNLKTDGCNAKLAGSDGDPVQGYSMYTLPLAADVVSLYGLAGFTINVNSSNPYVIGHGVADTSGEGEEAYGGLNGAEVDGSNLVLDLRPKLLAVGSTTLTVTVTSRADSSKSGEFLFTYNSIMHPDCPYRVEFAGITIRPVSFTATILSLSVLGQALAYFSVASFGDFGPFRKLLLCYSSLIGCVLCMAFITCTRNEHYLRAGWLTITSNVFFGTAYLFYNAYLPYLTRSHPRFLEAKFEYKNIKTGAATGVGAASKKLLSTYHDTCDFISAEGFFWGYVSGAGCCFLSVGLIMFMPGLDGVRFIIFLMGVWWFIFAMPMFFLLHTRPGPAFPTDLKGNPFLMISFSWRRIIASWYAMRNLPETRRFLVAYFFFSDGINTIANVAILFAMQDLGMNTMELTILAAEAPMFGAIGVKLFRRHQVKYQLSSKQMLLRGIAFLILVPIYGAIGYLAELGWWENCPIGIVQKTEMYFVCVLFGITLGPTQSYARTFFTDLIPPGQEAEYFGIFEVSDRGSSWVGPLVIAVIYESTGIIRHAMWYLLFVISLGGWMVHKTDEFKGSDDCRRKEVLVRMVVDRKKFGIHKSGAPPSAKKMVGLKSSKLYTGQSGYSSAASGRSVQSSTASSASSVEKSERSKFSVFSNKNKVKPDDFGGETVVEGDDQKAGFDNATVVEQEDGGGGFNNETVIEQEDGGGFNNETVIEQDDDDAAKFGTETVIEQTEDTA</sequence>
<keyword evidence="7" id="KW-0175">Coiled coil</keyword>
<dbReference type="InterPro" id="IPR024671">
    <property type="entry name" value="Atg22-like"/>
</dbReference>
<dbReference type="PANTHER" id="PTHR23519">
    <property type="entry name" value="AUTOPHAGY-RELATED PROTEIN 22"/>
    <property type="match status" value="1"/>
</dbReference>
<feature type="region of interest" description="Disordered" evidence="8">
    <location>
        <begin position="853"/>
        <end position="872"/>
    </location>
</feature>
<evidence type="ECO:0000256" key="9">
    <source>
        <dbReference type="SAM" id="Phobius"/>
    </source>
</evidence>
<dbReference type="PANTHER" id="PTHR23519:SF1">
    <property type="entry name" value="AUTOPHAGY-RELATED PROTEIN 22"/>
    <property type="match status" value="1"/>
</dbReference>
<dbReference type="AlphaFoldDB" id="A0A9W6ZMZ3"/>
<feature type="transmembrane region" description="Helical" evidence="9">
    <location>
        <begin position="481"/>
        <end position="502"/>
    </location>
</feature>
<evidence type="ECO:0000313" key="11">
    <source>
        <dbReference type="Proteomes" id="UP001165085"/>
    </source>
</evidence>
<evidence type="ECO:0000256" key="3">
    <source>
        <dbReference type="ARBA" id="ARBA00022448"/>
    </source>
</evidence>
<keyword evidence="3" id="KW-0813">Transport</keyword>
<gene>
    <name evidence="10" type="ORF">TrST_g11901</name>
</gene>
<keyword evidence="6 9" id="KW-0472">Membrane</keyword>
<feature type="compositionally biased region" description="Low complexity" evidence="8">
    <location>
        <begin position="815"/>
        <end position="833"/>
    </location>
</feature>
<accession>A0A9W6ZMZ3</accession>
<dbReference type="SUPFAM" id="SSF103473">
    <property type="entry name" value="MFS general substrate transporter"/>
    <property type="match status" value="1"/>
</dbReference>
<evidence type="ECO:0000256" key="5">
    <source>
        <dbReference type="ARBA" id="ARBA00022989"/>
    </source>
</evidence>
<feature type="transmembrane region" description="Helical" evidence="9">
    <location>
        <begin position="408"/>
        <end position="428"/>
    </location>
</feature>
<proteinExistence type="inferred from homology"/>
<keyword evidence="4 9" id="KW-0812">Transmembrane</keyword>
<evidence type="ECO:0000256" key="4">
    <source>
        <dbReference type="ARBA" id="ARBA00022692"/>
    </source>
</evidence>
<feature type="transmembrane region" description="Helical" evidence="9">
    <location>
        <begin position="348"/>
        <end position="370"/>
    </location>
</feature>
<comment type="caution">
    <text evidence="10">The sequence shown here is derived from an EMBL/GenBank/DDBJ whole genome shotgun (WGS) entry which is preliminary data.</text>
</comment>
<feature type="transmembrane region" description="Helical" evidence="9">
    <location>
        <begin position="605"/>
        <end position="623"/>
    </location>
</feature>
<evidence type="ECO:0000256" key="7">
    <source>
        <dbReference type="SAM" id="Coils"/>
    </source>
</evidence>
<evidence type="ECO:0000256" key="1">
    <source>
        <dbReference type="ARBA" id="ARBA00004127"/>
    </source>
</evidence>
<name>A0A9W6ZMZ3_9STRA</name>
<feature type="transmembrane region" description="Helical" evidence="9">
    <location>
        <begin position="509"/>
        <end position="531"/>
    </location>
</feature>
<keyword evidence="5 9" id="KW-1133">Transmembrane helix</keyword>
<comment type="subcellular location">
    <subcellularLocation>
        <location evidence="1">Endomembrane system</location>
        <topology evidence="1">Multi-pass membrane protein</topology>
    </subcellularLocation>
</comment>